<gene>
    <name evidence="2" type="ORF">HMPREF9153_2306</name>
</gene>
<name>G4D0J8_9ACTN</name>
<feature type="region of interest" description="Disordered" evidence="1">
    <location>
        <begin position="16"/>
        <end position="55"/>
    </location>
</feature>
<organism evidence="2 3">
    <name type="scientific">Cutibacterium avidum ATCC 25577</name>
    <dbReference type="NCBI Taxonomy" id="997355"/>
    <lineage>
        <taxon>Bacteria</taxon>
        <taxon>Bacillati</taxon>
        <taxon>Actinomycetota</taxon>
        <taxon>Actinomycetes</taxon>
        <taxon>Propionibacteriales</taxon>
        <taxon>Propionibacteriaceae</taxon>
        <taxon>Cutibacterium</taxon>
    </lineage>
</organism>
<protein>
    <submittedName>
        <fullName evidence="2">Uncharacterized protein</fullName>
    </submittedName>
</protein>
<dbReference type="EMBL" id="AGBA01000016">
    <property type="protein sequence ID" value="EGY76581.1"/>
    <property type="molecule type" value="Genomic_DNA"/>
</dbReference>
<keyword evidence="3" id="KW-1185">Reference proteome</keyword>
<comment type="caution">
    <text evidence="2">The sequence shown here is derived from an EMBL/GenBank/DDBJ whole genome shotgun (WGS) entry which is preliminary data.</text>
</comment>
<feature type="compositionally biased region" description="Basic and acidic residues" evidence="1">
    <location>
        <begin position="46"/>
        <end position="55"/>
    </location>
</feature>
<dbReference type="HOGENOM" id="CLU_1913515_0_0_11"/>
<reference evidence="2 3" key="1">
    <citation type="submission" date="2011-06" db="EMBL/GenBank/DDBJ databases">
        <authorList>
            <person name="Muzny D."/>
            <person name="Qin X."/>
            <person name="Deng J."/>
            <person name="Jiang H."/>
            <person name="Liu Y."/>
            <person name="Qu J."/>
            <person name="Song X.-Z."/>
            <person name="Zhang L."/>
            <person name="Thornton R."/>
            <person name="Coyle M."/>
            <person name="Francisco L."/>
            <person name="Jackson L."/>
            <person name="Javaid M."/>
            <person name="Korchina V."/>
            <person name="Kovar C."/>
            <person name="Mata R."/>
            <person name="Mathew T."/>
            <person name="Ngo R."/>
            <person name="Nguyen L."/>
            <person name="Nguyen N."/>
            <person name="Okwuonu G."/>
            <person name="Ongeri F."/>
            <person name="Pham C."/>
            <person name="Simmons D."/>
            <person name="Wilczek-Boney K."/>
            <person name="Hale W."/>
            <person name="Jakkamsetti A."/>
            <person name="Pham P."/>
            <person name="Ruth R."/>
            <person name="San Lucas F."/>
            <person name="Warren J."/>
            <person name="Zhang J."/>
            <person name="Zhao Z."/>
            <person name="Zhou C."/>
            <person name="Zhu D."/>
            <person name="Lee S."/>
            <person name="Bess C."/>
            <person name="Blankenburg K."/>
            <person name="Forbes L."/>
            <person name="Fu Q."/>
            <person name="Gubbala S."/>
            <person name="Hirani K."/>
            <person name="Jayaseelan J.C."/>
            <person name="Lara F."/>
            <person name="Munidasa M."/>
            <person name="Palculict T."/>
            <person name="Patil S."/>
            <person name="Pu L.-L."/>
            <person name="Saada N."/>
            <person name="Tang L."/>
            <person name="Weissenberger G."/>
            <person name="Zhu Y."/>
            <person name="Hemphill L."/>
            <person name="Shang Y."/>
            <person name="Youmans B."/>
            <person name="Ayvaz T."/>
            <person name="Ross M."/>
            <person name="Santibanez J."/>
            <person name="Aqrawi P."/>
            <person name="Gross S."/>
            <person name="Joshi V."/>
            <person name="Fowler G."/>
            <person name="Nazareth L."/>
            <person name="Reid J."/>
            <person name="Worley K."/>
            <person name="Petrosino J."/>
            <person name="Highlander S."/>
            <person name="Gibbs R."/>
        </authorList>
    </citation>
    <scope>NUCLEOTIDE SEQUENCE [LARGE SCALE GENOMIC DNA]</scope>
    <source>
        <strain evidence="2 3">ATCC 25577</strain>
    </source>
</reference>
<dbReference type="AlphaFoldDB" id="G4D0J8"/>
<dbReference type="Proteomes" id="UP000005332">
    <property type="component" value="Unassembled WGS sequence"/>
</dbReference>
<evidence type="ECO:0000256" key="1">
    <source>
        <dbReference type="SAM" id="MobiDB-lite"/>
    </source>
</evidence>
<evidence type="ECO:0000313" key="3">
    <source>
        <dbReference type="Proteomes" id="UP000005332"/>
    </source>
</evidence>
<evidence type="ECO:0000313" key="2">
    <source>
        <dbReference type="EMBL" id="EGY76581.1"/>
    </source>
</evidence>
<accession>G4D0J8</accession>
<sequence length="137" mass="14645">MFAIVLTVAAMTGCAVGGSEVPPSSPNTKTRYDPTVKPPTQSANDIRQRTDLHDEHASSWSRYDVVSDHSVRVFFYMGNPRCHGVRATVDEDTASVRITLYEGTLPNSPAECAALAESASLLITTHDPVGARSVIAG</sequence>
<proteinExistence type="predicted"/>